<evidence type="ECO:0000313" key="2">
    <source>
        <dbReference type="Proteomes" id="UP001596160"/>
    </source>
</evidence>
<evidence type="ECO:0000313" key="1">
    <source>
        <dbReference type="EMBL" id="MFC5156344.1"/>
    </source>
</evidence>
<proteinExistence type="predicted"/>
<dbReference type="Proteomes" id="UP001596160">
    <property type="component" value="Unassembled WGS sequence"/>
</dbReference>
<dbReference type="EMBL" id="JBHSKP010000033">
    <property type="protein sequence ID" value="MFC5156344.1"/>
    <property type="molecule type" value="Genomic_DNA"/>
</dbReference>
<sequence>MSDRSLYDRYMAAARAHREHAATCAVCTGDRRCPAGKRLFRLFSALQDAYLHRRRG</sequence>
<keyword evidence="2" id="KW-1185">Reference proteome</keyword>
<comment type="caution">
    <text evidence="1">The sequence shown here is derived from an EMBL/GenBank/DDBJ whole genome shotgun (WGS) entry which is preliminary data.</text>
</comment>
<protein>
    <submittedName>
        <fullName evidence="1">Uncharacterized protein</fullName>
    </submittedName>
</protein>
<reference evidence="2" key="1">
    <citation type="journal article" date="2019" name="Int. J. Syst. Evol. Microbiol.">
        <title>The Global Catalogue of Microorganisms (GCM) 10K type strain sequencing project: providing services to taxonomists for standard genome sequencing and annotation.</title>
        <authorList>
            <consortium name="The Broad Institute Genomics Platform"/>
            <consortium name="The Broad Institute Genome Sequencing Center for Infectious Disease"/>
            <person name="Wu L."/>
            <person name="Ma J."/>
        </authorList>
    </citation>
    <scope>NUCLEOTIDE SEQUENCE [LARGE SCALE GENOMIC DNA]</scope>
    <source>
        <strain evidence="2">PCU 266</strain>
    </source>
</reference>
<gene>
    <name evidence="1" type="ORF">ACFPRH_31995</name>
</gene>
<accession>A0ABW0AVT8</accession>
<dbReference type="RefSeq" id="WP_344485387.1">
    <property type="nucleotide sequence ID" value="NZ_BAAASB010000029.1"/>
</dbReference>
<name>A0ABW0AVT8_9ACTN</name>
<organism evidence="1 2">
    <name type="scientific">Streptomyces amakusaensis</name>
    <dbReference type="NCBI Taxonomy" id="67271"/>
    <lineage>
        <taxon>Bacteria</taxon>
        <taxon>Bacillati</taxon>
        <taxon>Actinomycetota</taxon>
        <taxon>Actinomycetes</taxon>
        <taxon>Kitasatosporales</taxon>
        <taxon>Streptomycetaceae</taxon>
        <taxon>Streptomyces</taxon>
    </lineage>
</organism>